<dbReference type="Pfam" id="PF06267">
    <property type="entry name" value="DUF1028"/>
    <property type="match status" value="1"/>
</dbReference>
<evidence type="ECO:0000313" key="1">
    <source>
        <dbReference type="EMBL" id="MBM7715726.1"/>
    </source>
</evidence>
<gene>
    <name evidence="1" type="ORF">JOC94_002715</name>
</gene>
<organism evidence="1 2">
    <name type="scientific">Siminovitchia thermophila</name>
    <dbReference type="NCBI Taxonomy" id="1245522"/>
    <lineage>
        <taxon>Bacteria</taxon>
        <taxon>Bacillati</taxon>
        <taxon>Bacillota</taxon>
        <taxon>Bacilli</taxon>
        <taxon>Bacillales</taxon>
        <taxon>Bacillaceae</taxon>
        <taxon>Siminovitchia</taxon>
    </lineage>
</organism>
<dbReference type="EMBL" id="JAFBFH010000017">
    <property type="protein sequence ID" value="MBM7715726.1"/>
    <property type="molecule type" value="Genomic_DNA"/>
</dbReference>
<accession>A0ABS2RAU9</accession>
<proteinExistence type="predicted"/>
<dbReference type="Gene3D" id="3.60.20.10">
    <property type="entry name" value="Glutamine Phosphoribosylpyrophosphate, subunit 1, domain 1"/>
    <property type="match status" value="1"/>
</dbReference>
<keyword evidence="2" id="KW-1185">Reference proteome</keyword>
<reference evidence="1 2" key="1">
    <citation type="submission" date="2021-01" db="EMBL/GenBank/DDBJ databases">
        <title>Genomic Encyclopedia of Type Strains, Phase IV (KMG-IV): sequencing the most valuable type-strain genomes for metagenomic binning, comparative biology and taxonomic classification.</title>
        <authorList>
            <person name="Goeker M."/>
        </authorList>
    </citation>
    <scope>NUCLEOTIDE SEQUENCE [LARGE SCALE GENOMIC DNA]</scope>
    <source>
        <strain evidence="1 2">DSM 105453</strain>
    </source>
</reference>
<comment type="caution">
    <text evidence="1">The sequence shown here is derived from an EMBL/GenBank/DDBJ whole genome shotgun (WGS) entry which is preliminary data.</text>
</comment>
<name>A0ABS2RAU9_9BACI</name>
<sequence>MKIFKDFINTYSIVGYDPETEELGVAVVSKFLAVGSIVPWAKAGAGAVATQSWANPLYGKRGLELMESGKSAEETISILTECDEQKALRQVGMVDAKGNSATFSGDECYKWAGGMSGKHFACQGNILAGREVVEAMAAAFQSCKGDLATRLLKALMSGEQAGGDRRGKQSASLLVVKENGGYGGMTDRYLDLRVDDHEEPVEELLRLFNLHQLYFKKSKGEEILFVEGGIKEDLACSLYKSSLLTAKDPTDDQLLDALQDFHLIENFNESMQVRGQGIRVLQFKG</sequence>
<dbReference type="PANTHER" id="PTHR39328">
    <property type="entry name" value="BLL2871 PROTEIN"/>
    <property type="match status" value="1"/>
</dbReference>
<dbReference type="Proteomes" id="UP000823485">
    <property type="component" value="Unassembled WGS sequence"/>
</dbReference>
<dbReference type="PANTHER" id="PTHR39328:SF1">
    <property type="entry name" value="BLL2871 PROTEIN"/>
    <property type="match status" value="1"/>
</dbReference>
<dbReference type="SUPFAM" id="SSF56235">
    <property type="entry name" value="N-terminal nucleophile aminohydrolases (Ntn hydrolases)"/>
    <property type="match status" value="1"/>
</dbReference>
<dbReference type="InterPro" id="IPR010430">
    <property type="entry name" value="DUF1028"/>
</dbReference>
<protein>
    <submittedName>
        <fullName evidence="1">Ntn-hydrolase superfamily protein</fullName>
    </submittedName>
</protein>
<evidence type="ECO:0000313" key="2">
    <source>
        <dbReference type="Proteomes" id="UP000823485"/>
    </source>
</evidence>
<dbReference type="InterPro" id="IPR029055">
    <property type="entry name" value="Ntn_hydrolases_N"/>
</dbReference>